<dbReference type="InterPro" id="IPR001584">
    <property type="entry name" value="Integrase_cat-core"/>
</dbReference>
<sequence length="586" mass="67168">MRLRALPSKWRPKVTAIEESKDISKLSLDELVDNLKVYKVVLEKDLEIAKNKKEKYKSLALKARQVLSDEDASSSDSNDEEYAMAVRDFKNFFRRRGKFVRKPYDDKKNFRKVNEDKKEDRRCFKCSDPNHFISDCLKNSFGNQKAFVVKSWSDSGDDSKKEEICLMAHSNEVRQKVNLEPDEWIQYSSCLRHMTGNKDLLSSYKTFNGGNVLFGSNTKSKIIDKGTISHNSLSIHDVSHVENLSFNLLSVGQICDKKCKVLFSETDSKIIKDAITIGKGIRKHGLYIMKMGNSPKDALCLTSIDDSSTLWHRRLGHANMRLIQSLSSKELVRNLPKLKFEKLFCDACNVKKQVHESHKAKNMVSTSKCLELLHMDLFGPSAVQSYGGNFYTLVIVDDYSRYTWTRFLKHKNEAFDHFEILSKKIQVQKGCPIISIRTDHGREFDNEVQFGAFCDANGITHNFSAPRTPQSNGVVERKNRTLQEMSRTMLNEQSIPQKFWCNAVDTSTYILNRILIRPFLGKTLMSFSKKNLYVKFDETPPPKSSPLVDDDILENDIVGNKSSQELILPRACELLIVLDFENMSLV</sequence>
<dbReference type="PANTHER" id="PTHR42648:SF21">
    <property type="entry name" value="CYSTEINE-RICH RLK (RECEPTOR-LIKE PROTEIN KINASE) 8"/>
    <property type="match status" value="1"/>
</dbReference>
<dbReference type="Gene3D" id="3.30.420.10">
    <property type="entry name" value="Ribonuclease H-like superfamily/Ribonuclease H"/>
    <property type="match status" value="1"/>
</dbReference>
<dbReference type="InterPro" id="IPR012337">
    <property type="entry name" value="RNaseH-like_sf"/>
</dbReference>
<comment type="caution">
    <text evidence="3">The sequence shown here is derived from an EMBL/GenBank/DDBJ whole genome shotgun (WGS) entry which is preliminary data.</text>
</comment>
<dbReference type="InterPro" id="IPR025724">
    <property type="entry name" value="GAG-pre-integrase_dom"/>
</dbReference>
<dbReference type="Pfam" id="PF22936">
    <property type="entry name" value="Pol_BBD"/>
    <property type="match status" value="1"/>
</dbReference>
<gene>
    <name evidence="3" type="ORF">Tco_0750732</name>
</gene>
<proteinExistence type="predicted"/>
<evidence type="ECO:0000313" key="3">
    <source>
        <dbReference type="EMBL" id="GJS84191.1"/>
    </source>
</evidence>
<dbReference type="PROSITE" id="PS50994">
    <property type="entry name" value="INTEGRASE"/>
    <property type="match status" value="1"/>
</dbReference>
<dbReference type="Pfam" id="PF00665">
    <property type="entry name" value="rve"/>
    <property type="match status" value="1"/>
</dbReference>
<evidence type="ECO:0000256" key="1">
    <source>
        <dbReference type="ARBA" id="ARBA00022670"/>
    </source>
</evidence>
<dbReference type="Proteomes" id="UP001151760">
    <property type="component" value="Unassembled WGS sequence"/>
</dbReference>
<dbReference type="InterPro" id="IPR039537">
    <property type="entry name" value="Retrotran_Ty1/copia-like"/>
</dbReference>
<accession>A0ABQ4Z3J3</accession>
<evidence type="ECO:0000259" key="2">
    <source>
        <dbReference type="PROSITE" id="PS50994"/>
    </source>
</evidence>
<feature type="domain" description="Integrase catalytic" evidence="2">
    <location>
        <begin position="364"/>
        <end position="532"/>
    </location>
</feature>
<keyword evidence="4" id="KW-1185">Reference proteome</keyword>
<reference evidence="3" key="2">
    <citation type="submission" date="2022-01" db="EMBL/GenBank/DDBJ databases">
        <authorList>
            <person name="Yamashiro T."/>
            <person name="Shiraishi A."/>
            <person name="Satake H."/>
            <person name="Nakayama K."/>
        </authorList>
    </citation>
    <scope>NUCLEOTIDE SEQUENCE</scope>
</reference>
<dbReference type="Pfam" id="PF13976">
    <property type="entry name" value="gag_pre-integrs"/>
    <property type="match status" value="1"/>
</dbReference>
<dbReference type="InterPro" id="IPR054722">
    <property type="entry name" value="PolX-like_BBD"/>
</dbReference>
<keyword evidence="1" id="KW-0378">Hydrolase</keyword>
<keyword evidence="1" id="KW-0645">Protease</keyword>
<protein>
    <submittedName>
        <fullName evidence="3">Retrovirus-related pol polyprotein from transposon TNT 1-94</fullName>
    </submittedName>
</protein>
<dbReference type="InterPro" id="IPR036397">
    <property type="entry name" value="RNaseH_sf"/>
</dbReference>
<reference evidence="3" key="1">
    <citation type="journal article" date="2022" name="Int. J. Mol. Sci.">
        <title>Draft Genome of Tanacetum Coccineum: Genomic Comparison of Closely Related Tanacetum-Family Plants.</title>
        <authorList>
            <person name="Yamashiro T."/>
            <person name="Shiraishi A."/>
            <person name="Nakayama K."/>
            <person name="Satake H."/>
        </authorList>
    </citation>
    <scope>NUCLEOTIDE SEQUENCE</scope>
</reference>
<dbReference type="SUPFAM" id="SSF53098">
    <property type="entry name" value="Ribonuclease H-like"/>
    <property type="match status" value="1"/>
</dbReference>
<dbReference type="EMBL" id="BQNB010010956">
    <property type="protein sequence ID" value="GJS84191.1"/>
    <property type="molecule type" value="Genomic_DNA"/>
</dbReference>
<name>A0ABQ4Z3J3_9ASTR</name>
<organism evidence="3 4">
    <name type="scientific">Tanacetum coccineum</name>
    <dbReference type="NCBI Taxonomy" id="301880"/>
    <lineage>
        <taxon>Eukaryota</taxon>
        <taxon>Viridiplantae</taxon>
        <taxon>Streptophyta</taxon>
        <taxon>Embryophyta</taxon>
        <taxon>Tracheophyta</taxon>
        <taxon>Spermatophyta</taxon>
        <taxon>Magnoliopsida</taxon>
        <taxon>eudicotyledons</taxon>
        <taxon>Gunneridae</taxon>
        <taxon>Pentapetalae</taxon>
        <taxon>asterids</taxon>
        <taxon>campanulids</taxon>
        <taxon>Asterales</taxon>
        <taxon>Asteraceae</taxon>
        <taxon>Asteroideae</taxon>
        <taxon>Anthemideae</taxon>
        <taxon>Anthemidinae</taxon>
        <taxon>Tanacetum</taxon>
    </lineage>
</organism>
<evidence type="ECO:0000313" key="4">
    <source>
        <dbReference type="Proteomes" id="UP001151760"/>
    </source>
</evidence>
<dbReference type="PANTHER" id="PTHR42648">
    <property type="entry name" value="TRANSPOSASE, PUTATIVE-RELATED"/>
    <property type="match status" value="1"/>
</dbReference>